<evidence type="ECO:0000313" key="6">
    <source>
        <dbReference type="EMBL" id="KAJ7731203.1"/>
    </source>
</evidence>
<accession>A0AAD7HYT9</accession>
<feature type="domain" description="MYND-type" evidence="5">
    <location>
        <begin position="273"/>
        <end position="320"/>
    </location>
</feature>
<proteinExistence type="predicted"/>
<dbReference type="Pfam" id="PF01753">
    <property type="entry name" value="zf-MYND"/>
    <property type="match status" value="1"/>
</dbReference>
<reference evidence="6" key="1">
    <citation type="submission" date="2023-03" db="EMBL/GenBank/DDBJ databases">
        <title>Massive genome expansion in bonnet fungi (Mycena s.s.) driven by repeated elements and novel gene families across ecological guilds.</title>
        <authorList>
            <consortium name="Lawrence Berkeley National Laboratory"/>
            <person name="Harder C.B."/>
            <person name="Miyauchi S."/>
            <person name="Viragh M."/>
            <person name="Kuo A."/>
            <person name="Thoen E."/>
            <person name="Andreopoulos B."/>
            <person name="Lu D."/>
            <person name="Skrede I."/>
            <person name="Drula E."/>
            <person name="Henrissat B."/>
            <person name="Morin E."/>
            <person name="Kohler A."/>
            <person name="Barry K."/>
            <person name="LaButti K."/>
            <person name="Morin E."/>
            <person name="Salamov A."/>
            <person name="Lipzen A."/>
            <person name="Mereny Z."/>
            <person name="Hegedus B."/>
            <person name="Baldrian P."/>
            <person name="Stursova M."/>
            <person name="Weitz H."/>
            <person name="Taylor A."/>
            <person name="Grigoriev I.V."/>
            <person name="Nagy L.G."/>
            <person name="Martin F."/>
            <person name="Kauserud H."/>
        </authorList>
    </citation>
    <scope>NUCLEOTIDE SEQUENCE</scope>
    <source>
        <strain evidence="6">CBHHK182m</strain>
    </source>
</reference>
<evidence type="ECO:0000256" key="2">
    <source>
        <dbReference type="ARBA" id="ARBA00022771"/>
    </source>
</evidence>
<gene>
    <name evidence="6" type="ORF">B0H16DRAFT_1773024</name>
</gene>
<evidence type="ECO:0000256" key="1">
    <source>
        <dbReference type="ARBA" id="ARBA00022723"/>
    </source>
</evidence>
<dbReference type="AlphaFoldDB" id="A0AAD7HYT9"/>
<name>A0AAD7HYT9_9AGAR</name>
<keyword evidence="3" id="KW-0862">Zinc</keyword>
<dbReference type="EMBL" id="JARKIB010000154">
    <property type="protein sequence ID" value="KAJ7731203.1"/>
    <property type="molecule type" value="Genomic_DNA"/>
</dbReference>
<dbReference type="GO" id="GO:0008270">
    <property type="term" value="F:zinc ion binding"/>
    <property type="evidence" value="ECO:0007669"/>
    <property type="project" value="UniProtKB-KW"/>
</dbReference>
<sequence length="490" mass="55207">MPHISHKGTPITPFREDRVKWNQDWEEDIAWSLRTPGERPIDLIRDICLHLATEESEAEMQHMLAWHRELYGRLCQALPSLAHAAAVAFATNDFPKKWLGVQASVRQEHILEALGRSCGEEDYGDFFRWLCDELTLPFLQKGGGQGFLDLLKHFTLDDYSLIPKEPIYLESSHWYPADPAAEPKTAAAYELADAEFNVQRSYLIARTVHETLRSFLGISNQATKPLPEKRDVAKSGIPEMIRKFMAYEPAAMKKIRKQSRRYSTHPGPRVSLCESCGISESPGGERFMRCKACTEKVSRQIYYCSRECQRKDWKRHKIICGKPMTVSESHESAISAKPIPSTPGLIGPPVNGFKRSPALVYQVNMLNQNVADDVDYLLVTRTQRVFRCKIEHPGEKRAFRTFRDMALTTGDRQAVAAMGEFLVKGPGGAVGLLGGCVLGGPVVQMGMDRQDALDQLTREFGFHVESAVNALERKRADGLTWVEMELLSQG</sequence>
<dbReference type="PROSITE" id="PS50865">
    <property type="entry name" value="ZF_MYND_2"/>
    <property type="match status" value="1"/>
</dbReference>
<evidence type="ECO:0000256" key="4">
    <source>
        <dbReference type="PROSITE-ProRule" id="PRU00134"/>
    </source>
</evidence>
<keyword evidence="7" id="KW-1185">Reference proteome</keyword>
<comment type="caution">
    <text evidence="6">The sequence shown here is derived from an EMBL/GenBank/DDBJ whole genome shotgun (WGS) entry which is preliminary data.</text>
</comment>
<evidence type="ECO:0000256" key="3">
    <source>
        <dbReference type="ARBA" id="ARBA00022833"/>
    </source>
</evidence>
<protein>
    <recommendedName>
        <fullName evidence="5">MYND-type domain-containing protein</fullName>
    </recommendedName>
</protein>
<dbReference type="Proteomes" id="UP001215598">
    <property type="component" value="Unassembled WGS sequence"/>
</dbReference>
<dbReference type="Gene3D" id="6.10.140.2220">
    <property type="match status" value="1"/>
</dbReference>
<dbReference type="InterPro" id="IPR002893">
    <property type="entry name" value="Znf_MYND"/>
</dbReference>
<dbReference type="SUPFAM" id="SSF144232">
    <property type="entry name" value="HIT/MYND zinc finger-like"/>
    <property type="match status" value="1"/>
</dbReference>
<evidence type="ECO:0000313" key="7">
    <source>
        <dbReference type="Proteomes" id="UP001215598"/>
    </source>
</evidence>
<keyword evidence="1" id="KW-0479">Metal-binding</keyword>
<organism evidence="6 7">
    <name type="scientific">Mycena metata</name>
    <dbReference type="NCBI Taxonomy" id="1033252"/>
    <lineage>
        <taxon>Eukaryota</taxon>
        <taxon>Fungi</taxon>
        <taxon>Dikarya</taxon>
        <taxon>Basidiomycota</taxon>
        <taxon>Agaricomycotina</taxon>
        <taxon>Agaricomycetes</taxon>
        <taxon>Agaricomycetidae</taxon>
        <taxon>Agaricales</taxon>
        <taxon>Marasmiineae</taxon>
        <taxon>Mycenaceae</taxon>
        <taxon>Mycena</taxon>
    </lineage>
</organism>
<keyword evidence="2 4" id="KW-0863">Zinc-finger</keyword>
<evidence type="ECO:0000259" key="5">
    <source>
        <dbReference type="PROSITE" id="PS50865"/>
    </source>
</evidence>